<dbReference type="InterPro" id="IPR036707">
    <property type="entry name" value="MinE_sf"/>
</dbReference>
<dbReference type="Gene3D" id="3.30.1070.10">
    <property type="entry name" value="Cell division topological specificity factor MinE"/>
    <property type="match status" value="1"/>
</dbReference>
<dbReference type="GO" id="GO:0051301">
    <property type="term" value="P:cell division"/>
    <property type="evidence" value="ECO:0007669"/>
    <property type="project" value="UniProtKB-KW"/>
</dbReference>
<evidence type="ECO:0000256" key="3">
    <source>
        <dbReference type="HAMAP-Rule" id="MF_00262"/>
    </source>
</evidence>
<dbReference type="Proteomes" id="UP000184241">
    <property type="component" value="Unassembled WGS sequence"/>
</dbReference>
<dbReference type="EMBL" id="FQXU01000005">
    <property type="protein sequence ID" value="SHH99405.1"/>
    <property type="molecule type" value="Genomic_DNA"/>
</dbReference>
<organism evidence="4 5">
    <name type="scientific">Clostridium intestinale DSM 6191</name>
    <dbReference type="NCBI Taxonomy" id="1121320"/>
    <lineage>
        <taxon>Bacteria</taxon>
        <taxon>Bacillati</taxon>
        <taxon>Bacillota</taxon>
        <taxon>Clostridia</taxon>
        <taxon>Eubacteriales</taxon>
        <taxon>Clostridiaceae</taxon>
        <taxon>Clostridium</taxon>
    </lineage>
</organism>
<reference evidence="4 5" key="1">
    <citation type="submission" date="2016-11" db="EMBL/GenBank/DDBJ databases">
        <authorList>
            <person name="Jaros S."/>
            <person name="Januszkiewicz K."/>
            <person name="Wedrychowicz H."/>
        </authorList>
    </citation>
    <scope>NUCLEOTIDE SEQUENCE [LARGE SCALE GENOMIC DNA]</scope>
    <source>
        <strain evidence="4 5">DSM 6191</strain>
    </source>
</reference>
<dbReference type="Pfam" id="PF03776">
    <property type="entry name" value="MinE"/>
    <property type="match status" value="1"/>
</dbReference>
<dbReference type="NCBIfam" id="TIGR01215">
    <property type="entry name" value="minE"/>
    <property type="match status" value="1"/>
</dbReference>
<evidence type="ECO:0000313" key="4">
    <source>
        <dbReference type="EMBL" id="SHH99405.1"/>
    </source>
</evidence>
<evidence type="ECO:0000313" key="5">
    <source>
        <dbReference type="Proteomes" id="UP000184241"/>
    </source>
</evidence>
<accession>A0A1M5XHQ8</accession>
<dbReference type="RefSeq" id="WP_073018149.1">
    <property type="nucleotide sequence ID" value="NZ_FQXU01000005.1"/>
</dbReference>
<protein>
    <recommendedName>
        <fullName evidence="3">Cell division topological specificity factor</fullName>
    </recommendedName>
</protein>
<gene>
    <name evidence="3" type="primary">minE</name>
    <name evidence="4" type="ORF">SAMN02745941_01436</name>
</gene>
<dbReference type="InterPro" id="IPR005527">
    <property type="entry name" value="MinE"/>
</dbReference>
<comment type="function">
    <text evidence="2 3">Prevents the cell division inhibition by proteins MinC and MinD at internal division sites while permitting inhibition at polar sites. This ensures cell division at the proper site by restricting the formation of a division septum at the midpoint of the long axis of the cell.</text>
</comment>
<keyword evidence="3 4" id="KW-0132">Cell division</keyword>
<comment type="similarity">
    <text evidence="1 3">Belongs to the MinE family.</text>
</comment>
<dbReference type="HAMAP" id="MF_00262">
    <property type="entry name" value="MinE"/>
    <property type="match status" value="1"/>
</dbReference>
<dbReference type="SUPFAM" id="SSF55229">
    <property type="entry name" value="Cell division protein MinE topological specificity domain"/>
    <property type="match status" value="1"/>
</dbReference>
<name>A0A1M5XHQ8_9CLOT</name>
<dbReference type="GO" id="GO:0032955">
    <property type="term" value="P:regulation of division septum assembly"/>
    <property type="evidence" value="ECO:0007669"/>
    <property type="project" value="InterPro"/>
</dbReference>
<dbReference type="AlphaFoldDB" id="A0A1M5XHQ8"/>
<evidence type="ECO:0000256" key="2">
    <source>
        <dbReference type="ARBA" id="ARBA00025265"/>
    </source>
</evidence>
<sequence>MELLNKFFNNKPTPKDVAKDRLRLILIHDRGEIDPELMERIKEDILEAISKYVDIDSSNMEFAVTKAEVEEGISPALVANIPIKNVKVR</sequence>
<evidence type="ECO:0000256" key="1">
    <source>
        <dbReference type="ARBA" id="ARBA00008168"/>
    </source>
</evidence>
<keyword evidence="3" id="KW-0131">Cell cycle</keyword>
<proteinExistence type="inferred from homology"/>